<accession>A0A0C2XIX3</accession>
<dbReference type="HOGENOM" id="CLU_2373032_0_0_1"/>
<dbReference type="Proteomes" id="UP000053424">
    <property type="component" value="Unassembled WGS sequence"/>
</dbReference>
<gene>
    <name evidence="1" type="ORF">M413DRAFT_255192</name>
</gene>
<organism evidence="1 2">
    <name type="scientific">Hebeloma cylindrosporum</name>
    <dbReference type="NCBI Taxonomy" id="76867"/>
    <lineage>
        <taxon>Eukaryota</taxon>
        <taxon>Fungi</taxon>
        <taxon>Dikarya</taxon>
        <taxon>Basidiomycota</taxon>
        <taxon>Agaricomycotina</taxon>
        <taxon>Agaricomycetes</taxon>
        <taxon>Agaricomycetidae</taxon>
        <taxon>Agaricales</taxon>
        <taxon>Agaricineae</taxon>
        <taxon>Hymenogastraceae</taxon>
        <taxon>Hebeloma</taxon>
    </lineage>
</organism>
<name>A0A0C2XIX3_HEBCY</name>
<reference evidence="1 2" key="1">
    <citation type="submission" date="2014-04" db="EMBL/GenBank/DDBJ databases">
        <authorList>
            <consortium name="DOE Joint Genome Institute"/>
            <person name="Kuo A."/>
            <person name="Gay G."/>
            <person name="Dore J."/>
            <person name="Kohler A."/>
            <person name="Nagy L.G."/>
            <person name="Floudas D."/>
            <person name="Copeland A."/>
            <person name="Barry K.W."/>
            <person name="Cichocki N."/>
            <person name="Veneault-Fourrey C."/>
            <person name="LaButti K."/>
            <person name="Lindquist E.A."/>
            <person name="Lipzen A."/>
            <person name="Lundell T."/>
            <person name="Morin E."/>
            <person name="Murat C."/>
            <person name="Sun H."/>
            <person name="Tunlid A."/>
            <person name="Henrissat B."/>
            <person name="Grigoriev I.V."/>
            <person name="Hibbett D.S."/>
            <person name="Martin F."/>
            <person name="Nordberg H.P."/>
            <person name="Cantor M.N."/>
            <person name="Hua S.X."/>
        </authorList>
    </citation>
    <scope>NUCLEOTIDE SEQUENCE [LARGE SCALE GENOMIC DNA]</scope>
    <source>
        <strain evidence="2">h7</strain>
    </source>
</reference>
<dbReference type="AlphaFoldDB" id="A0A0C2XIX3"/>
<protein>
    <submittedName>
        <fullName evidence="1">Uncharacterized protein</fullName>
    </submittedName>
</protein>
<evidence type="ECO:0000313" key="2">
    <source>
        <dbReference type="Proteomes" id="UP000053424"/>
    </source>
</evidence>
<sequence length="95" mass="10948">MPIYRARSRGLTFYTKIARTLPFNLGRFIDPAMRRISNIKRCNALRETTVINFSNVSSILIFEEPCAGCSYETHPGRLLVSPATLTYFFHRMLLC</sequence>
<keyword evidence="2" id="KW-1185">Reference proteome</keyword>
<reference evidence="2" key="2">
    <citation type="submission" date="2015-01" db="EMBL/GenBank/DDBJ databases">
        <title>Evolutionary Origins and Diversification of the Mycorrhizal Mutualists.</title>
        <authorList>
            <consortium name="DOE Joint Genome Institute"/>
            <consortium name="Mycorrhizal Genomics Consortium"/>
            <person name="Kohler A."/>
            <person name="Kuo A."/>
            <person name="Nagy L.G."/>
            <person name="Floudas D."/>
            <person name="Copeland A."/>
            <person name="Barry K.W."/>
            <person name="Cichocki N."/>
            <person name="Veneault-Fourrey C."/>
            <person name="LaButti K."/>
            <person name="Lindquist E.A."/>
            <person name="Lipzen A."/>
            <person name="Lundell T."/>
            <person name="Morin E."/>
            <person name="Murat C."/>
            <person name="Riley R."/>
            <person name="Ohm R."/>
            <person name="Sun H."/>
            <person name="Tunlid A."/>
            <person name="Henrissat B."/>
            <person name="Grigoriev I.V."/>
            <person name="Hibbett D.S."/>
            <person name="Martin F."/>
        </authorList>
    </citation>
    <scope>NUCLEOTIDE SEQUENCE [LARGE SCALE GENOMIC DNA]</scope>
    <source>
        <strain evidence="2">h7</strain>
    </source>
</reference>
<evidence type="ECO:0000313" key="1">
    <source>
        <dbReference type="EMBL" id="KIM37763.1"/>
    </source>
</evidence>
<proteinExistence type="predicted"/>
<dbReference type="OrthoDB" id="3071584at2759"/>
<dbReference type="EMBL" id="KN831795">
    <property type="protein sequence ID" value="KIM37763.1"/>
    <property type="molecule type" value="Genomic_DNA"/>
</dbReference>